<keyword evidence="5" id="KW-1185">Reference proteome</keyword>
<evidence type="ECO:0000313" key="5">
    <source>
        <dbReference type="Proteomes" id="UP000265520"/>
    </source>
</evidence>
<dbReference type="AlphaFoldDB" id="A0A392MVG6"/>
<name>A0A392MVG6_9FABA</name>
<dbReference type="EMBL" id="LXQA010020511">
    <property type="protein sequence ID" value="MCH91481.1"/>
    <property type="molecule type" value="Genomic_DNA"/>
</dbReference>
<dbReference type="GO" id="GO:0042026">
    <property type="term" value="P:protein refolding"/>
    <property type="evidence" value="ECO:0007669"/>
    <property type="project" value="InterPro"/>
</dbReference>
<dbReference type="PANTHER" id="PTHR45633">
    <property type="entry name" value="60 KDA HEAT SHOCK PROTEIN, MITOCHONDRIAL"/>
    <property type="match status" value="1"/>
</dbReference>
<evidence type="ECO:0000313" key="4">
    <source>
        <dbReference type="EMBL" id="MCH91481.1"/>
    </source>
</evidence>
<evidence type="ECO:0000256" key="3">
    <source>
        <dbReference type="SAM" id="MobiDB-lite"/>
    </source>
</evidence>
<comment type="similarity">
    <text evidence="1">Belongs to the chaperonin (HSP60) family.</text>
</comment>
<dbReference type="Gene3D" id="1.10.560.10">
    <property type="entry name" value="GroEL-like equatorial domain"/>
    <property type="match status" value="1"/>
</dbReference>
<reference evidence="4 5" key="1">
    <citation type="journal article" date="2018" name="Front. Plant Sci.">
        <title>Red Clover (Trifolium pratense) and Zigzag Clover (T. medium) - A Picture of Genomic Similarities and Differences.</title>
        <authorList>
            <person name="Dluhosova J."/>
            <person name="Istvanek J."/>
            <person name="Nedelnik J."/>
            <person name="Repkova J."/>
        </authorList>
    </citation>
    <scope>NUCLEOTIDE SEQUENCE [LARGE SCALE GENOMIC DNA]</scope>
    <source>
        <strain evidence="5">cv. 10/8</strain>
        <tissue evidence="4">Leaf</tissue>
    </source>
</reference>
<feature type="non-terminal residue" evidence="4">
    <location>
        <position position="1"/>
    </location>
</feature>
<dbReference type="Pfam" id="PF00118">
    <property type="entry name" value="Cpn60_TCP1"/>
    <property type="match status" value="1"/>
</dbReference>
<keyword evidence="2" id="KW-0143">Chaperone</keyword>
<evidence type="ECO:0000256" key="1">
    <source>
        <dbReference type="ARBA" id="ARBA00006607"/>
    </source>
</evidence>
<comment type="caution">
    <text evidence="4">The sequence shown here is derived from an EMBL/GenBank/DDBJ whole genome shotgun (WGS) entry which is preliminary data.</text>
</comment>
<dbReference type="InterPro" id="IPR027413">
    <property type="entry name" value="GROEL-like_equatorial_sf"/>
</dbReference>
<proteinExistence type="inferred from homology"/>
<dbReference type="GO" id="GO:0140662">
    <property type="term" value="F:ATP-dependent protein folding chaperone"/>
    <property type="evidence" value="ECO:0007669"/>
    <property type="project" value="InterPro"/>
</dbReference>
<sequence length="101" mass="11314">VLSDDNMNFGYNAATDCYEDLMKARIIDPTKVVRCCIQHAASVAKTFLTSNAVVIDRMELQRPLPRRKPMAMPRNPIAMPRNPMTSSGTEKGTHFKLSCLD</sequence>
<feature type="region of interest" description="Disordered" evidence="3">
    <location>
        <begin position="64"/>
        <end position="101"/>
    </location>
</feature>
<organism evidence="4 5">
    <name type="scientific">Trifolium medium</name>
    <dbReference type="NCBI Taxonomy" id="97028"/>
    <lineage>
        <taxon>Eukaryota</taxon>
        <taxon>Viridiplantae</taxon>
        <taxon>Streptophyta</taxon>
        <taxon>Embryophyta</taxon>
        <taxon>Tracheophyta</taxon>
        <taxon>Spermatophyta</taxon>
        <taxon>Magnoliopsida</taxon>
        <taxon>eudicotyledons</taxon>
        <taxon>Gunneridae</taxon>
        <taxon>Pentapetalae</taxon>
        <taxon>rosids</taxon>
        <taxon>fabids</taxon>
        <taxon>Fabales</taxon>
        <taxon>Fabaceae</taxon>
        <taxon>Papilionoideae</taxon>
        <taxon>50 kb inversion clade</taxon>
        <taxon>NPAAA clade</taxon>
        <taxon>Hologalegina</taxon>
        <taxon>IRL clade</taxon>
        <taxon>Trifolieae</taxon>
        <taxon>Trifolium</taxon>
    </lineage>
</organism>
<accession>A0A392MVG6</accession>
<dbReference type="InterPro" id="IPR002423">
    <property type="entry name" value="Cpn60/GroEL/TCP-1"/>
</dbReference>
<dbReference type="SUPFAM" id="SSF48592">
    <property type="entry name" value="GroEL equatorial domain-like"/>
    <property type="match status" value="1"/>
</dbReference>
<dbReference type="GO" id="GO:0005524">
    <property type="term" value="F:ATP binding"/>
    <property type="evidence" value="ECO:0007669"/>
    <property type="project" value="InterPro"/>
</dbReference>
<dbReference type="InterPro" id="IPR001844">
    <property type="entry name" value="Cpn60/GroEL"/>
</dbReference>
<dbReference type="Proteomes" id="UP000265520">
    <property type="component" value="Unassembled WGS sequence"/>
</dbReference>
<evidence type="ECO:0000256" key="2">
    <source>
        <dbReference type="ARBA" id="ARBA00023186"/>
    </source>
</evidence>
<protein>
    <submittedName>
        <fullName evidence="4">Chaperonin 60 subunit beta 4 chloroplastic-like</fullName>
    </submittedName>
</protein>